<evidence type="ECO:0000256" key="9">
    <source>
        <dbReference type="ARBA" id="ARBA00023125"/>
    </source>
</evidence>
<feature type="domain" description="FPG-type" evidence="16">
    <location>
        <begin position="239"/>
        <end position="273"/>
    </location>
</feature>
<comment type="function">
    <text evidence="15">Involved in base excision repair of DNA damaged by oxidation or by mutagenic agents. Acts as DNA glycosylase that recognizes and removes damaged bases. Has a preference for oxidized purines, such as 7,8-dihydro-8-oxoguanine (8-oxoG). Has AP (apurinic/apyrimidinic) lyase activity and introduces nicks in the DNA strand. Cleaves the DNA backbone by beta-delta elimination to generate a single-strand break at the site of the removed base with both 3'- and 5'-phosphates.</text>
</comment>
<dbReference type="GO" id="GO:0034039">
    <property type="term" value="F:8-oxo-7,8-dihydroguanine DNA N-glycosylase activity"/>
    <property type="evidence" value="ECO:0007669"/>
    <property type="project" value="TreeGrafter"/>
</dbReference>
<keyword evidence="5 15" id="KW-0227">DNA damage</keyword>
<feature type="binding site" evidence="15">
    <location>
        <position position="92"/>
    </location>
    <ligand>
        <name>DNA</name>
        <dbReference type="ChEBI" id="CHEBI:16991"/>
    </ligand>
</feature>
<comment type="similarity">
    <text evidence="2 15">Belongs to the FPG family.</text>
</comment>
<evidence type="ECO:0000256" key="13">
    <source>
        <dbReference type="ARBA" id="ARBA00023295"/>
    </source>
</evidence>
<keyword evidence="6 15" id="KW-0863">Zinc-finger</keyword>
<evidence type="ECO:0000256" key="1">
    <source>
        <dbReference type="ARBA" id="ARBA00001668"/>
    </source>
</evidence>
<comment type="cofactor">
    <cofactor evidence="15">
        <name>Zn(2+)</name>
        <dbReference type="ChEBI" id="CHEBI:29105"/>
    </cofactor>
    <text evidence="15">Binds 1 zinc ion per subunit.</text>
</comment>
<feature type="active site" description="Proton donor; for beta-elimination activity" evidence="15">
    <location>
        <position position="59"/>
    </location>
</feature>
<evidence type="ECO:0000256" key="8">
    <source>
        <dbReference type="ARBA" id="ARBA00022833"/>
    </source>
</evidence>
<evidence type="ECO:0000256" key="3">
    <source>
        <dbReference type="ARBA" id="ARBA00011245"/>
    </source>
</evidence>
<comment type="catalytic activity">
    <reaction evidence="1 15">
        <text>Hydrolysis of DNA containing ring-opened 7-methylguanine residues, releasing 2,6-diamino-4-hydroxy-5-(N-methyl)formamidopyrimidine.</text>
        <dbReference type="EC" id="3.2.2.23"/>
    </reaction>
</comment>
<dbReference type="EC" id="3.2.2.23" evidence="15"/>
<dbReference type="SUPFAM" id="SSF46946">
    <property type="entry name" value="S13-like H2TH domain"/>
    <property type="match status" value="1"/>
</dbReference>
<dbReference type="InterPro" id="IPR012319">
    <property type="entry name" value="FPG_cat"/>
</dbReference>
<dbReference type="InterPro" id="IPR010979">
    <property type="entry name" value="Ribosomal_uS13-like_H2TH"/>
</dbReference>
<dbReference type="CDD" id="cd08966">
    <property type="entry name" value="EcFpg-like_N"/>
    <property type="match status" value="1"/>
</dbReference>
<accession>A0AA43UC78</accession>
<comment type="caution">
    <text evidence="18">The sequence shown here is derived from an EMBL/GenBank/DDBJ whole genome shotgun (WGS) entry which is preliminary data.</text>
</comment>
<comment type="caution">
    <text evidence="15">Lacks conserved residue(s) required for the propagation of feature annotation.</text>
</comment>
<dbReference type="InterPro" id="IPR000214">
    <property type="entry name" value="Znf_DNA_glyclase/AP_lyase"/>
</dbReference>
<dbReference type="SUPFAM" id="SSF81624">
    <property type="entry name" value="N-terminal domain of MutM-like DNA repair proteins"/>
    <property type="match status" value="1"/>
</dbReference>
<dbReference type="Gene3D" id="1.10.8.50">
    <property type="match status" value="1"/>
</dbReference>
<keyword evidence="9 15" id="KW-0238">DNA-binding</keyword>
<evidence type="ECO:0000256" key="12">
    <source>
        <dbReference type="ARBA" id="ARBA00023268"/>
    </source>
</evidence>
<feature type="binding site" evidence="15">
    <location>
        <position position="111"/>
    </location>
    <ligand>
        <name>DNA</name>
        <dbReference type="ChEBI" id="CHEBI:16991"/>
    </ligand>
</feature>
<dbReference type="GO" id="GO:0006284">
    <property type="term" value="P:base-excision repair"/>
    <property type="evidence" value="ECO:0007669"/>
    <property type="project" value="InterPro"/>
</dbReference>
<dbReference type="SUPFAM" id="SSF57716">
    <property type="entry name" value="Glucocorticoid receptor-like (DNA-binding domain)"/>
    <property type="match status" value="1"/>
</dbReference>
<evidence type="ECO:0000256" key="6">
    <source>
        <dbReference type="ARBA" id="ARBA00022771"/>
    </source>
</evidence>
<organism evidence="18 19">
    <name type="scientific">Atopococcus tabaci</name>
    <dbReference type="NCBI Taxonomy" id="269774"/>
    <lineage>
        <taxon>Bacteria</taxon>
        <taxon>Bacillati</taxon>
        <taxon>Bacillota</taxon>
        <taxon>Bacilli</taxon>
        <taxon>Lactobacillales</taxon>
        <taxon>Carnobacteriaceae</taxon>
        <taxon>Atopococcus</taxon>
    </lineage>
</organism>
<evidence type="ECO:0000313" key="19">
    <source>
        <dbReference type="Proteomes" id="UP001171751"/>
    </source>
</evidence>
<dbReference type="NCBIfam" id="TIGR00577">
    <property type="entry name" value="fpg"/>
    <property type="match status" value="1"/>
</dbReference>
<keyword evidence="8 15" id="KW-0862">Zinc</keyword>
<dbReference type="GO" id="GO:0140078">
    <property type="term" value="F:class I DNA-(apurinic or apyrimidinic site) endonuclease activity"/>
    <property type="evidence" value="ECO:0007669"/>
    <property type="project" value="UniProtKB-EC"/>
</dbReference>
<evidence type="ECO:0000256" key="4">
    <source>
        <dbReference type="ARBA" id="ARBA00022723"/>
    </source>
</evidence>
<feature type="active site" description="Proton donor; for delta-elimination activity" evidence="15">
    <location>
        <position position="263"/>
    </location>
</feature>
<proteinExistence type="inferred from homology"/>
<dbReference type="HAMAP" id="MF_00103">
    <property type="entry name" value="Fapy_DNA_glycosyl"/>
    <property type="match status" value="1"/>
</dbReference>
<name>A0AA43UC78_9LACT</name>
<evidence type="ECO:0000259" key="17">
    <source>
        <dbReference type="PROSITE" id="PS51068"/>
    </source>
</evidence>
<dbReference type="PANTHER" id="PTHR22993">
    <property type="entry name" value="FORMAMIDOPYRIMIDINE-DNA GLYCOSYLASE"/>
    <property type="match status" value="1"/>
</dbReference>
<dbReference type="EMBL" id="JAUNQW010000008">
    <property type="protein sequence ID" value="MDO5457295.1"/>
    <property type="molecule type" value="Genomic_DNA"/>
</dbReference>
<sequence length="277" mass="31691">MPELPEVDVMKTGLEELVVGKTIESVDVYWDAIIDQPSVDEFKKDLVGDQILDVRRRGKYLIFKLSNHDLVSHLRMTGGYSLETNDLEKDKHTHVIFHFEDGSHLLYHDIRKFGRMYLMDRNESKNFTPLLKLGPEPTMEDLDFMKFITELGDYNIPIKSLLLDQTFIAGLGNIYADESLFRAKIHPLTPANQLNRGQTVKLYYAITDIIRIAMTEGGSSIRNYKNAFGEQGNFQNYMKVYGKEGEACQVCFTPIEKIKVGQRGTHFCPQCQVEAAL</sequence>
<dbReference type="AlphaFoldDB" id="A0AA43UC78"/>
<dbReference type="PROSITE" id="PS51068">
    <property type="entry name" value="FPG_CAT"/>
    <property type="match status" value="1"/>
</dbReference>
<dbReference type="GO" id="GO:0003690">
    <property type="term" value="F:double-stranded DNA binding"/>
    <property type="evidence" value="ECO:0007669"/>
    <property type="project" value="UniProtKB-ARBA"/>
</dbReference>
<dbReference type="SMART" id="SM01232">
    <property type="entry name" value="H2TH"/>
    <property type="match status" value="1"/>
</dbReference>
<dbReference type="GO" id="GO:0003684">
    <property type="term" value="F:damaged DNA binding"/>
    <property type="evidence" value="ECO:0007669"/>
    <property type="project" value="InterPro"/>
</dbReference>
<dbReference type="Pfam" id="PF06831">
    <property type="entry name" value="H2TH"/>
    <property type="match status" value="1"/>
</dbReference>
<dbReference type="EC" id="4.2.99.18" evidence="15"/>
<evidence type="ECO:0000256" key="7">
    <source>
        <dbReference type="ARBA" id="ARBA00022801"/>
    </source>
</evidence>
<feature type="active site" description="Schiff-base intermediate with DNA" evidence="15">
    <location>
        <position position="2"/>
    </location>
</feature>
<reference evidence="18" key="1">
    <citation type="submission" date="2023-07" db="EMBL/GenBank/DDBJ databases">
        <title>Between Cages and Wild: Unraveling the Impact of Captivity on Animal Microbiomes and Antimicrobial Resistance.</title>
        <authorList>
            <person name="Schmartz G.P."/>
            <person name="Rehner J."/>
            <person name="Schuff M.J."/>
            <person name="Becker S.L."/>
            <person name="Kravczyk M."/>
            <person name="Gurevich A."/>
            <person name="Francke R."/>
            <person name="Mueller R."/>
            <person name="Keller V."/>
            <person name="Keller A."/>
        </authorList>
    </citation>
    <scope>NUCLEOTIDE SEQUENCE</scope>
    <source>
        <strain evidence="18">S39M_St_73</strain>
    </source>
</reference>
<dbReference type="InterPro" id="IPR010663">
    <property type="entry name" value="Znf_FPG/IleRS"/>
</dbReference>
<gene>
    <name evidence="15 18" type="primary">mutM</name>
    <name evidence="15" type="synonym">fpg</name>
    <name evidence="18" type="ORF">Q4F26_03035</name>
</gene>
<keyword evidence="10 15" id="KW-0234">DNA repair</keyword>
<keyword evidence="13 15" id="KW-0326">Glycosidase</keyword>
<dbReference type="PROSITE" id="PS51066">
    <property type="entry name" value="ZF_FPG_2"/>
    <property type="match status" value="1"/>
</dbReference>
<keyword evidence="7 15" id="KW-0378">Hydrolase</keyword>
<evidence type="ECO:0000256" key="10">
    <source>
        <dbReference type="ARBA" id="ARBA00023204"/>
    </source>
</evidence>
<dbReference type="InterPro" id="IPR015886">
    <property type="entry name" value="H2TH_FPG"/>
</dbReference>
<keyword evidence="12 15" id="KW-0511">Multifunctional enzyme</keyword>
<dbReference type="Pfam" id="PF06827">
    <property type="entry name" value="zf-FPG_IleRS"/>
    <property type="match status" value="1"/>
</dbReference>
<keyword evidence="11 15" id="KW-0456">Lyase</keyword>
<evidence type="ECO:0000256" key="5">
    <source>
        <dbReference type="ARBA" id="ARBA00022763"/>
    </source>
</evidence>
<comment type="catalytic activity">
    <reaction evidence="14 15">
        <text>2'-deoxyribonucleotide-(2'-deoxyribose 5'-phosphate)-2'-deoxyribonucleotide-DNA = a 3'-end 2'-deoxyribonucleotide-(2,3-dehydro-2,3-deoxyribose 5'-phosphate)-DNA + a 5'-end 5'-phospho-2'-deoxyribonucleoside-DNA + H(+)</text>
        <dbReference type="Rhea" id="RHEA:66592"/>
        <dbReference type="Rhea" id="RHEA-COMP:13180"/>
        <dbReference type="Rhea" id="RHEA-COMP:16897"/>
        <dbReference type="Rhea" id="RHEA-COMP:17067"/>
        <dbReference type="ChEBI" id="CHEBI:15378"/>
        <dbReference type="ChEBI" id="CHEBI:136412"/>
        <dbReference type="ChEBI" id="CHEBI:157695"/>
        <dbReference type="ChEBI" id="CHEBI:167181"/>
        <dbReference type="EC" id="4.2.99.18"/>
    </reaction>
</comment>
<feature type="domain" description="Formamidopyrimidine-DNA glycosylase catalytic" evidence="17">
    <location>
        <begin position="2"/>
        <end position="114"/>
    </location>
</feature>
<keyword evidence="19" id="KW-1185">Reference proteome</keyword>
<evidence type="ECO:0000256" key="14">
    <source>
        <dbReference type="ARBA" id="ARBA00044632"/>
    </source>
</evidence>
<dbReference type="SMART" id="SM00898">
    <property type="entry name" value="Fapy_DNA_glyco"/>
    <property type="match status" value="1"/>
</dbReference>
<protein>
    <recommendedName>
        <fullName evidence="15">Formamidopyrimidine-DNA glycosylase</fullName>
        <shortName evidence="15">Fapy-DNA glycosylase</shortName>
        <ecNumber evidence="15">3.2.2.23</ecNumber>
    </recommendedName>
    <alternativeName>
        <fullName evidence="15">DNA-(apurinic or apyrimidinic site) lyase MutM</fullName>
        <shortName evidence="15">AP lyase MutM</shortName>
        <ecNumber evidence="15">4.2.99.18</ecNumber>
    </alternativeName>
</protein>
<evidence type="ECO:0000259" key="16">
    <source>
        <dbReference type="PROSITE" id="PS51066"/>
    </source>
</evidence>
<evidence type="ECO:0000256" key="2">
    <source>
        <dbReference type="ARBA" id="ARBA00009409"/>
    </source>
</evidence>
<comment type="subunit">
    <text evidence="3 15">Monomer.</text>
</comment>
<evidence type="ECO:0000313" key="18">
    <source>
        <dbReference type="EMBL" id="MDO5457295.1"/>
    </source>
</evidence>
<dbReference type="Proteomes" id="UP001171751">
    <property type="component" value="Unassembled WGS sequence"/>
</dbReference>
<keyword evidence="4 15" id="KW-0479">Metal-binding</keyword>
<dbReference type="FunFam" id="1.10.8.50:FF:000003">
    <property type="entry name" value="Formamidopyrimidine-DNA glycosylase"/>
    <property type="match status" value="1"/>
</dbReference>
<dbReference type="InterPro" id="IPR035937">
    <property type="entry name" value="FPG_N"/>
</dbReference>
<dbReference type="Gene3D" id="3.20.190.10">
    <property type="entry name" value="MutM-like, N-terminal"/>
    <property type="match status" value="1"/>
</dbReference>
<dbReference type="NCBIfam" id="NF002211">
    <property type="entry name" value="PRK01103.1"/>
    <property type="match status" value="1"/>
</dbReference>
<evidence type="ECO:0000256" key="15">
    <source>
        <dbReference type="HAMAP-Rule" id="MF_00103"/>
    </source>
</evidence>
<evidence type="ECO:0000256" key="11">
    <source>
        <dbReference type="ARBA" id="ARBA00023239"/>
    </source>
</evidence>
<dbReference type="PANTHER" id="PTHR22993:SF9">
    <property type="entry name" value="FORMAMIDOPYRIMIDINE-DNA GLYCOSYLASE"/>
    <property type="match status" value="1"/>
</dbReference>
<dbReference type="Pfam" id="PF01149">
    <property type="entry name" value="Fapy_DNA_glyco"/>
    <property type="match status" value="1"/>
</dbReference>
<dbReference type="InterPro" id="IPR020629">
    <property type="entry name" value="FPG_Glyclase"/>
</dbReference>
<feature type="active site" description="Proton donor" evidence="15">
    <location>
        <position position="3"/>
    </location>
</feature>
<dbReference type="GO" id="GO:0008270">
    <property type="term" value="F:zinc ion binding"/>
    <property type="evidence" value="ECO:0007669"/>
    <property type="project" value="UniProtKB-UniRule"/>
</dbReference>